<sequence length="308" mass="35543">MLCQPSPFATSIPIELQKLPQLRPSQNLQPLSDDAKKKLAWKYEGYQEFSRWMASDDDFFIIRRFQNLNANVILYMQDRVTQIEERLREIHENNVNAPDGENRKNCSFRWDMRHEQERNRLMCELTGLLHHYNQYVETFSKIRSRPKADKRQVKNLKEFFKRGAINEKESAVASNERDLMSINSQATSPLGRMLEACRLIRLSRLVEAKRDPTATNSPYTHYASDTALANLTTGSIILLGFCMLLGPMWWLEYVSNSRKRLVIITVFIAIFMGLMSTATVNKPFEVVASSAAYAAVLMVFMQIDNSKG</sequence>
<dbReference type="EMBL" id="MU003532">
    <property type="protein sequence ID" value="KAF2465012.1"/>
    <property type="molecule type" value="Genomic_DNA"/>
</dbReference>
<comment type="caution">
    <text evidence="1">The sequence shown here is derived from an EMBL/GenBank/DDBJ whole genome shotgun (WGS) entry which is preliminary data.</text>
</comment>
<gene>
    <name evidence="1" type="ORF">BDR25DRAFT_295794</name>
</gene>
<evidence type="ECO:0000313" key="2">
    <source>
        <dbReference type="Proteomes" id="UP000799755"/>
    </source>
</evidence>
<keyword evidence="2" id="KW-1185">Reference proteome</keyword>
<protein>
    <submittedName>
        <fullName evidence="1">Uncharacterized protein</fullName>
    </submittedName>
</protein>
<organism evidence="1 2">
    <name type="scientific">Lindgomyces ingoldianus</name>
    <dbReference type="NCBI Taxonomy" id="673940"/>
    <lineage>
        <taxon>Eukaryota</taxon>
        <taxon>Fungi</taxon>
        <taxon>Dikarya</taxon>
        <taxon>Ascomycota</taxon>
        <taxon>Pezizomycotina</taxon>
        <taxon>Dothideomycetes</taxon>
        <taxon>Pleosporomycetidae</taxon>
        <taxon>Pleosporales</taxon>
        <taxon>Lindgomycetaceae</taxon>
        <taxon>Lindgomyces</taxon>
    </lineage>
</organism>
<accession>A0ACB6QF76</accession>
<name>A0ACB6QF76_9PLEO</name>
<reference evidence="1" key="1">
    <citation type="journal article" date="2020" name="Stud. Mycol.">
        <title>101 Dothideomycetes genomes: a test case for predicting lifestyles and emergence of pathogens.</title>
        <authorList>
            <person name="Haridas S."/>
            <person name="Albert R."/>
            <person name="Binder M."/>
            <person name="Bloem J."/>
            <person name="Labutti K."/>
            <person name="Salamov A."/>
            <person name="Andreopoulos B."/>
            <person name="Baker S."/>
            <person name="Barry K."/>
            <person name="Bills G."/>
            <person name="Bluhm B."/>
            <person name="Cannon C."/>
            <person name="Castanera R."/>
            <person name="Culley D."/>
            <person name="Daum C."/>
            <person name="Ezra D."/>
            <person name="Gonzalez J."/>
            <person name="Henrissat B."/>
            <person name="Kuo A."/>
            <person name="Liang C."/>
            <person name="Lipzen A."/>
            <person name="Lutzoni F."/>
            <person name="Magnuson J."/>
            <person name="Mondo S."/>
            <person name="Nolan M."/>
            <person name="Ohm R."/>
            <person name="Pangilinan J."/>
            <person name="Park H.-J."/>
            <person name="Ramirez L."/>
            <person name="Alfaro M."/>
            <person name="Sun H."/>
            <person name="Tritt A."/>
            <person name="Yoshinaga Y."/>
            <person name="Zwiers L.-H."/>
            <person name="Turgeon B."/>
            <person name="Goodwin S."/>
            <person name="Spatafora J."/>
            <person name="Crous P."/>
            <person name="Grigoriev I."/>
        </authorList>
    </citation>
    <scope>NUCLEOTIDE SEQUENCE</scope>
    <source>
        <strain evidence="1">ATCC 200398</strain>
    </source>
</reference>
<proteinExistence type="predicted"/>
<dbReference type="Proteomes" id="UP000799755">
    <property type="component" value="Unassembled WGS sequence"/>
</dbReference>
<evidence type="ECO:0000313" key="1">
    <source>
        <dbReference type="EMBL" id="KAF2465012.1"/>
    </source>
</evidence>